<dbReference type="InterPro" id="IPR036188">
    <property type="entry name" value="FAD/NAD-bd_sf"/>
</dbReference>
<evidence type="ECO:0000256" key="2">
    <source>
        <dbReference type="SAM" id="MobiDB-lite"/>
    </source>
</evidence>
<dbReference type="EMBL" id="JBHTEK010000001">
    <property type="protein sequence ID" value="MFC7666599.1"/>
    <property type="molecule type" value="Genomic_DNA"/>
</dbReference>
<sequence length="359" mass="38988">MLDVLIIGAGPVGLACALETQRRGLRTAIVEKGALVNSIIGYPTNMEFFSTPELLEIGGYPFPTSQYKPLREDALDYYHRVAAAEKLELRLHEKVLALKGEQGDFTVTTDKGEISTRNVVVATGFYDVPNLLHVPGEDLPHVSHYYKEPYQHVTQNVVVVGAKNSSAKAALQLTRAGAKVTLIVRGPEVSNSVKYWIRPDLVNRIAEGRITAHFNTTITAIRPEAVEVLTPEGPLTIATDFVYALTGYLPDEALLGRLGVEPDPADEARAPLFDPATHETTRPGLFVAGTVCGAGPPAAGLSKTDATTRSSLPSTSPRARPLAPPSGLLLPKKKRHPQRGWRFFLGNRDVYWGGNITPR</sequence>
<keyword evidence="1" id="KW-0560">Oxidoreductase</keyword>
<accession>A0ABW2U2K4</accession>
<dbReference type="PRINTS" id="PR00469">
    <property type="entry name" value="PNDRDTASEII"/>
</dbReference>
<dbReference type="PANTHER" id="PTHR42949:SF3">
    <property type="entry name" value="ANAEROBIC GLYCEROL-3-PHOSPHATE DEHYDROGENASE SUBUNIT B"/>
    <property type="match status" value="1"/>
</dbReference>
<feature type="compositionally biased region" description="Low complexity" evidence="2">
    <location>
        <begin position="307"/>
        <end position="321"/>
    </location>
</feature>
<keyword evidence="4" id="KW-1185">Reference proteome</keyword>
<dbReference type="Pfam" id="PF13738">
    <property type="entry name" value="Pyr_redox_3"/>
    <property type="match status" value="1"/>
</dbReference>
<feature type="region of interest" description="Disordered" evidence="2">
    <location>
        <begin position="297"/>
        <end position="333"/>
    </location>
</feature>
<dbReference type="InterPro" id="IPR051691">
    <property type="entry name" value="Metab_Enz_Cyan_OpOx_G3PDH"/>
</dbReference>
<proteinExistence type="predicted"/>
<gene>
    <name evidence="3" type="ORF">ACFQT0_03575</name>
</gene>
<dbReference type="PRINTS" id="PR00368">
    <property type="entry name" value="FADPNR"/>
</dbReference>
<name>A0ABW2U2K4_9BACT</name>
<evidence type="ECO:0000256" key="1">
    <source>
        <dbReference type="ARBA" id="ARBA00023002"/>
    </source>
</evidence>
<dbReference type="SUPFAM" id="SSF51905">
    <property type="entry name" value="FAD/NAD(P)-binding domain"/>
    <property type="match status" value="1"/>
</dbReference>
<dbReference type="RefSeq" id="WP_380200442.1">
    <property type="nucleotide sequence ID" value="NZ_JBHTEK010000001.1"/>
</dbReference>
<dbReference type="InterPro" id="IPR023856">
    <property type="entry name" value="Bdr"/>
</dbReference>
<comment type="caution">
    <text evidence="3">The sequence shown here is derived from an EMBL/GenBank/DDBJ whole genome shotgun (WGS) entry which is preliminary data.</text>
</comment>
<evidence type="ECO:0000313" key="4">
    <source>
        <dbReference type="Proteomes" id="UP001596513"/>
    </source>
</evidence>
<protein>
    <submittedName>
        <fullName evidence="3">YpdA family putative bacillithiol disulfide reductase</fullName>
    </submittedName>
</protein>
<dbReference type="Gene3D" id="3.50.50.60">
    <property type="entry name" value="FAD/NAD(P)-binding domain"/>
    <property type="match status" value="1"/>
</dbReference>
<organism evidence="3 4">
    <name type="scientific">Hymenobacter humi</name>
    <dbReference type="NCBI Taxonomy" id="1411620"/>
    <lineage>
        <taxon>Bacteria</taxon>
        <taxon>Pseudomonadati</taxon>
        <taxon>Bacteroidota</taxon>
        <taxon>Cytophagia</taxon>
        <taxon>Cytophagales</taxon>
        <taxon>Hymenobacteraceae</taxon>
        <taxon>Hymenobacter</taxon>
    </lineage>
</organism>
<evidence type="ECO:0000313" key="3">
    <source>
        <dbReference type="EMBL" id="MFC7666599.1"/>
    </source>
</evidence>
<dbReference type="Proteomes" id="UP001596513">
    <property type="component" value="Unassembled WGS sequence"/>
</dbReference>
<dbReference type="PANTHER" id="PTHR42949">
    <property type="entry name" value="ANAEROBIC GLYCEROL-3-PHOSPHATE DEHYDROGENASE SUBUNIT B"/>
    <property type="match status" value="1"/>
</dbReference>
<dbReference type="NCBIfam" id="TIGR04018">
    <property type="entry name" value="Bthiol_YpdA"/>
    <property type="match status" value="1"/>
</dbReference>
<reference evidence="4" key="1">
    <citation type="journal article" date="2019" name="Int. J. Syst. Evol. Microbiol.">
        <title>The Global Catalogue of Microorganisms (GCM) 10K type strain sequencing project: providing services to taxonomists for standard genome sequencing and annotation.</title>
        <authorList>
            <consortium name="The Broad Institute Genomics Platform"/>
            <consortium name="The Broad Institute Genome Sequencing Center for Infectious Disease"/>
            <person name="Wu L."/>
            <person name="Ma J."/>
        </authorList>
    </citation>
    <scope>NUCLEOTIDE SEQUENCE [LARGE SCALE GENOMIC DNA]</scope>
    <source>
        <strain evidence="4">JCM 19635</strain>
    </source>
</reference>